<dbReference type="SMART" id="SM00387">
    <property type="entry name" value="HATPase_c"/>
    <property type="match status" value="1"/>
</dbReference>
<keyword evidence="6" id="KW-1133">Transmembrane helix</keyword>
<comment type="caution">
    <text evidence="8">The sequence shown here is derived from an EMBL/GenBank/DDBJ whole genome shotgun (WGS) entry which is preliminary data.</text>
</comment>
<feature type="transmembrane region" description="Helical" evidence="6">
    <location>
        <begin position="80"/>
        <end position="100"/>
    </location>
</feature>
<organism evidence="8 9">
    <name type="scientific">Leptospira ellinghausenii</name>
    <dbReference type="NCBI Taxonomy" id="1917822"/>
    <lineage>
        <taxon>Bacteria</taxon>
        <taxon>Pseudomonadati</taxon>
        <taxon>Spirochaetota</taxon>
        <taxon>Spirochaetia</taxon>
        <taxon>Leptospirales</taxon>
        <taxon>Leptospiraceae</taxon>
        <taxon>Leptospira</taxon>
    </lineage>
</organism>
<feature type="transmembrane region" description="Helical" evidence="6">
    <location>
        <begin position="189"/>
        <end position="208"/>
    </location>
</feature>
<evidence type="ECO:0000256" key="5">
    <source>
        <dbReference type="ARBA" id="ARBA00022777"/>
    </source>
</evidence>
<evidence type="ECO:0000256" key="1">
    <source>
        <dbReference type="ARBA" id="ARBA00000085"/>
    </source>
</evidence>
<dbReference type="Gene3D" id="3.30.450.20">
    <property type="entry name" value="PAS domain"/>
    <property type="match status" value="1"/>
</dbReference>
<dbReference type="Proteomes" id="UP000245206">
    <property type="component" value="Unassembled WGS sequence"/>
</dbReference>
<accession>A0A2P2DCC0</accession>
<evidence type="ECO:0000256" key="4">
    <source>
        <dbReference type="ARBA" id="ARBA00022679"/>
    </source>
</evidence>
<dbReference type="SUPFAM" id="SSF55785">
    <property type="entry name" value="PYP-like sensor domain (PAS domain)"/>
    <property type="match status" value="1"/>
</dbReference>
<dbReference type="Pfam" id="PF02518">
    <property type="entry name" value="HATPase_c"/>
    <property type="match status" value="1"/>
</dbReference>
<proteinExistence type="predicted"/>
<feature type="domain" description="Histidine kinase" evidence="7">
    <location>
        <begin position="350"/>
        <end position="567"/>
    </location>
</feature>
<dbReference type="InterPro" id="IPR036097">
    <property type="entry name" value="HisK_dim/P_sf"/>
</dbReference>
<dbReference type="PANTHER" id="PTHR43047">
    <property type="entry name" value="TWO-COMPONENT HISTIDINE PROTEIN KINASE"/>
    <property type="match status" value="1"/>
</dbReference>
<dbReference type="Pfam" id="PF00512">
    <property type="entry name" value="HisKA"/>
    <property type="match status" value="1"/>
</dbReference>
<dbReference type="InterPro" id="IPR004358">
    <property type="entry name" value="Sig_transdc_His_kin-like_C"/>
</dbReference>
<comment type="catalytic activity">
    <reaction evidence="1">
        <text>ATP + protein L-histidine = ADP + protein N-phospho-L-histidine.</text>
        <dbReference type="EC" id="2.7.13.3"/>
    </reaction>
</comment>
<dbReference type="GO" id="GO:0009927">
    <property type="term" value="F:histidine phosphotransfer kinase activity"/>
    <property type="evidence" value="ECO:0007669"/>
    <property type="project" value="TreeGrafter"/>
</dbReference>
<name>A0A2P2DCC0_9LEPT</name>
<dbReference type="PRINTS" id="PR00344">
    <property type="entry name" value="BCTRLSENSOR"/>
</dbReference>
<evidence type="ECO:0000256" key="2">
    <source>
        <dbReference type="ARBA" id="ARBA00012438"/>
    </source>
</evidence>
<dbReference type="SUPFAM" id="SSF47384">
    <property type="entry name" value="Homodimeric domain of signal transducing histidine kinase"/>
    <property type="match status" value="1"/>
</dbReference>
<keyword evidence="3" id="KW-0597">Phosphoprotein</keyword>
<dbReference type="EC" id="2.7.13.3" evidence="2"/>
<keyword evidence="6" id="KW-0472">Membrane</keyword>
<evidence type="ECO:0000313" key="9">
    <source>
        <dbReference type="Proteomes" id="UP000245206"/>
    </source>
</evidence>
<feature type="transmembrane region" description="Helical" evidence="6">
    <location>
        <begin position="124"/>
        <end position="146"/>
    </location>
</feature>
<dbReference type="InterPro" id="IPR003594">
    <property type="entry name" value="HATPase_dom"/>
</dbReference>
<dbReference type="InterPro" id="IPR000014">
    <property type="entry name" value="PAS"/>
</dbReference>
<evidence type="ECO:0000256" key="6">
    <source>
        <dbReference type="SAM" id="Phobius"/>
    </source>
</evidence>
<dbReference type="AlphaFoldDB" id="A0A2P2DCC0"/>
<keyword evidence="4" id="KW-0808">Transferase</keyword>
<feature type="transmembrane region" description="Helical" evidence="6">
    <location>
        <begin position="158"/>
        <end position="177"/>
    </location>
</feature>
<dbReference type="InterPro" id="IPR005467">
    <property type="entry name" value="His_kinase_dom"/>
</dbReference>
<keyword evidence="5 8" id="KW-0418">Kinase</keyword>
<dbReference type="CDD" id="cd00082">
    <property type="entry name" value="HisKA"/>
    <property type="match status" value="1"/>
</dbReference>
<dbReference type="GO" id="GO:0000155">
    <property type="term" value="F:phosphorelay sensor kinase activity"/>
    <property type="evidence" value="ECO:0007669"/>
    <property type="project" value="InterPro"/>
</dbReference>
<keyword evidence="9" id="KW-1185">Reference proteome</keyword>
<evidence type="ECO:0000256" key="3">
    <source>
        <dbReference type="ARBA" id="ARBA00022553"/>
    </source>
</evidence>
<dbReference type="Gene3D" id="3.30.565.10">
    <property type="entry name" value="Histidine kinase-like ATPase, C-terminal domain"/>
    <property type="match status" value="1"/>
</dbReference>
<dbReference type="CDD" id="cd00075">
    <property type="entry name" value="HATPase"/>
    <property type="match status" value="1"/>
</dbReference>
<dbReference type="InterPro" id="IPR031621">
    <property type="entry name" value="HisKA_7TM"/>
</dbReference>
<reference evidence="9" key="1">
    <citation type="journal article" date="2019" name="Microbiol. Immunol.">
        <title>Molecular and phenotypic characterization of Leptospira johnsonii sp. nov., Leptospira ellinghausenii sp. nov. and Leptospira ryugenii sp. nov. isolated from soil and water in Japan.</title>
        <authorList>
            <person name="Masuzawa T."/>
            <person name="Saito M."/>
            <person name="Nakao R."/>
            <person name="Nikaido Y."/>
            <person name="Matsumoto M."/>
            <person name="Ogawa M."/>
            <person name="Yokoyama M."/>
            <person name="Hidaka Y."/>
            <person name="Tomita J."/>
            <person name="Sakakibara K."/>
            <person name="Suzuki K."/>
            <person name="Yasuda S."/>
            <person name="Sato H."/>
            <person name="Yamaguchi M."/>
            <person name="Yoshida S.I."/>
            <person name="Koizumi N."/>
            <person name="Kawamura Y."/>
        </authorList>
    </citation>
    <scope>NUCLEOTIDE SEQUENCE [LARGE SCALE GENOMIC DNA]</scope>
    <source>
        <strain evidence="9">E18</strain>
    </source>
</reference>
<dbReference type="PROSITE" id="PS50109">
    <property type="entry name" value="HIS_KIN"/>
    <property type="match status" value="1"/>
</dbReference>
<dbReference type="CDD" id="cd00130">
    <property type="entry name" value="PAS"/>
    <property type="match status" value="1"/>
</dbReference>
<dbReference type="InterPro" id="IPR003661">
    <property type="entry name" value="HisK_dim/P_dom"/>
</dbReference>
<sequence>MGLFVLKSFRLNLVKYLLILVFGSMVWTGFYGLDFVYISTNLHRTFISILYMGVAIANVGMVLVSIEFTNNQHLLTKRFWVLLLLQPLFTLAVCVLDPIFKTLTIDTYLINVDGRIQWIQETNLGGFIASYLLSFFWSVFVAILLIKGIVQSKSTERNRYLLILISFLFIWVTAILHKMGIRPLPGMNITAVMCTMQAIMIFFAIGYYRMFDLVPLVRSEIVDELDEAVVILDFNHRVVDWNSSAENLFCVKDKNVALLPHQAFFQHTPELITKLDNLSSKKTITKWIWEKDSKYWEVTAKQIRDSNRKKIGMVLVFRDNTEQRNLEKQMANVNRELLVANGTKDRFLSIISHDLRGPLAGIKMLLKVLNEDMKKKEDALAGMTQSLLDATESVFSLLENLLEWSKLQRGQEEFRPNFYRLDSIVLECLDLFALSAKNKEIYFEIKIPNHAMVYCDDRMIITVIRNLISNALKFSHQNSKIEISAIDTGYHWMVSVKDFGVGMSKTTIDKLFKPGEVIKSVGTQGETGNGIGLLLCSEFVTVNGGTLTADSDGMSGSIFQFSLPKKENEEILI</sequence>
<dbReference type="InterPro" id="IPR035965">
    <property type="entry name" value="PAS-like_dom_sf"/>
</dbReference>
<dbReference type="PANTHER" id="PTHR43047:SF72">
    <property type="entry name" value="OSMOSENSING HISTIDINE PROTEIN KINASE SLN1"/>
    <property type="match status" value="1"/>
</dbReference>
<evidence type="ECO:0000259" key="7">
    <source>
        <dbReference type="PROSITE" id="PS50109"/>
    </source>
</evidence>
<feature type="transmembrane region" description="Helical" evidence="6">
    <location>
        <begin position="45"/>
        <end position="68"/>
    </location>
</feature>
<dbReference type="Pfam" id="PF16927">
    <property type="entry name" value="HisKA_7TM"/>
    <property type="match status" value="1"/>
</dbReference>
<dbReference type="InterPro" id="IPR036890">
    <property type="entry name" value="HATPase_C_sf"/>
</dbReference>
<feature type="transmembrane region" description="Helical" evidence="6">
    <location>
        <begin position="12"/>
        <end position="33"/>
    </location>
</feature>
<dbReference type="Gene3D" id="1.10.287.130">
    <property type="match status" value="1"/>
</dbReference>
<protein>
    <recommendedName>
        <fullName evidence="2">histidine kinase</fullName>
        <ecNumber evidence="2">2.7.13.3</ecNumber>
    </recommendedName>
</protein>
<dbReference type="GO" id="GO:0005886">
    <property type="term" value="C:plasma membrane"/>
    <property type="evidence" value="ECO:0007669"/>
    <property type="project" value="TreeGrafter"/>
</dbReference>
<evidence type="ECO:0000313" key="8">
    <source>
        <dbReference type="EMBL" id="GBF42257.1"/>
    </source>
</evidence>
<dbReference type="SUPFAM" id="SSF55874">
    <property type="entry name" value="ATPase domain of HSP90 chaperone/DNA topoisomerase II/histidine kinase"/>
    <property type="match status" value="1"/>
</dbReference>
<dbReference type="SMART" id="SM00388">
    <property type="entry name" value="HisKA"/>
    <property type="match status" value="1"/>
</dbReference>
<keyword evidence="6" id="KW-0812">Transmembrane</keyword>
<gene>
    <name evidence="8" type="ORF">LPTSP2_15440</name>
</gene>
<dbReference type="EMBL" id="BFAZ01000008">
    <property type="protein sequence ID" value="GBF42257.1"/>
    <property type="molecule type" value="Genomic_DNA"/>
</dbReference>